<dbReference type="PANTHER" id="PTHR36181:SF2">
    <property type="entry name" value="INTRON-ENCODED ENDONUCLEASE AI3-RELATED"/>
    <property type="match status" value="1"/>
</dbReference>
<dbReference type="GeneID" id="67146821"/>
<dbReference type="Gene3D" id="3.10.28.10">
    <property type="entry name" value="Homing endonucleases"/>
    <property type="match status" value="2"/>
</dbReference>
<dbReference type="InterPro" id="IPR051289">
    <property type="entry name" value="LAGLIDADG_Endonuclease"/>
</dbReference>
<keyword evidence="1" id="KW-0812">Transmembrane</keyword>
<geneLocation type="mitochondrion" evidence="3"/>
<name>A0A7U0IU51_COCMI</name>
<dbReference type="PANTHER" id="PTHR36181">
    <property type="entry name" value="INTRON-ENCODED ENDONUCLEASE AI3-RELATED"/>
    <property type="match status" value="1"/>
</dbReference>
<dbReference type="InterPro" id="IPR004860">
    <property type="entry name" value="LAGLIDADG_dom"/>
</dbReference>
<dbReference type="AlphaFoldDB" id="A0A7U0IU51"/>
<organism evidence="3">
    <name type="scientific">Cochliobolus miyabeanus</name>
    <name type="common">Brown spot disease fungus</name>
    <name type="synonym">Bipolaris oryzae</name>
    <dbReference type="NCBI Taxonomy" id="101162"/>
    <lineage>
        <taxon>Eukaryota</taxon>
        <taxon>Fungi</taxon>
        <taxon>Dikarya</taxon>
        <taxon>Ascomycota</taxon>
        <taxon>Pezizomycotina</taxon>
        <taxon>Dothideomycetes</taxon>
        <taxon>Pleosporomycetidae</taxon>
        <taxon>Pleosporales</taxon>
        <taxon>Pleosporineae</taxon>
        <taxon>Pleosporaceae</taxon>
        <taxon>Bipolaris</taxon>
    </lineage>
</organism>
<dbReference type="InterPro" id="IPR027434">
    <property type="entry name" value="Homing_endonucl"/>
</dbReference>
<feature type="domain" description="Homing endonuclease LAGLIDADG" evidence="2">
    <location>
        <begin position="327"/>
        <end position="441"/>
    </location>
</feature>
<keyword evidence="3" id="KW-0540">Nuclease</keyword>
<evidence type="ECO:0000313" key="3">
    <source>
        <dbReference type="EMBL" id="QQV68605.1"/>
    </source>
</evidence>
<feature type="domain" description="Homing endonuclease LAGLIDADG" evidence="2">
    <location>
        <begin position="182"/>
        <end position="278"/>
    </location>
</feature>
<proteinExistence type="predicted"/>
<sequence>MMYLAIIILPLLGSIASGFFGRKIGVSGAQIITCTAVVTTTILAVLAFFEVGLNNIPVSIEVFRWIDSESLNVSWGFHFDSLTVCYVAILIEIEAVLVWIQLYKNMFILWISRLVMSDKTKNNPAYLPCPSNSYGLKGFRCKYPFTSTFPNRKKINYSTINNIKQTEQEIGAINPEFLQWFVGLTDAEGSFTINSHLKKDKFTISSFSFMFKIALHKDDEKVLRDIKDRLRIGGVRIYKDECIFSVTDKKGIALLIDIFDKYNLNTSKYLDYLDFKKAFHFYSNRSEDLNPYMIKDTILELKNKMNTSRINFDRPNDSEIVITKSWLLGFVEGDGSFFLKRDSLTPVFAIEVSGVQLPVFVKIKEFLENNLGFDSYSFYKLKNSSTIAVAEVKARNANSKSSVTLIIKNINVLNNYLVPFFADMEFLTKKGIDFKDFKIICKAIYDGAHRKQDIRALILKLSNTMNNFRLSTYKGIAVALTQEEIEKLLNAGSTVERLLDGRVIDRDTKKVLPRQVSCIYQICEQDGAVLLANSLTEAAAIVGLYPDTLSKYLDSEQLNGEFIEIKNHKIKRVCVFS</sequence>
<dbReference type="SUPFAM" id="SSF55608">
    <property type="entry name" value="Homing endonucleases"/>
    <property type="match status" value="2"/>
</dbReference>
<keyword evidence="3" id="KW-0378">Hydrolase</keyword>
<gene>
    <name evidence="3" type="primary">ORF577</name>
</gene>
<reference evidence="3" key="1">
    <citation type="journal article" date="2019" name="Mitochondrial DNA Part B Resour">
        <title>The complete mitochondrial genome of Cochliobolus miyabeanus (Dothideomycetes, Pleosporaceae) causing brown spot disease of rice.</title>
        <authorList>
            <person name="Deng G."/>
            <person name="Zou Q."/>
            <person name="Chen Y."/>
            <person name="Wang L."/>
            <person name="Huang G."/>
            <person name="Cui Y."/>
            <person name="Ding M."/>
            <person name="Wang Y."/>
        </authorList>
    </citation>
    <scope>NUCLEOTIDE SEQUENCE</scope>
</reference>
<dbReference type="EMBL" id="MN148434">
    <property type="protein sequence ID" value="QQV68605.1"/>
    <property type="molecule type" value="Genomic_DNA"/>
</dbReference>
<accession>A0A7U0IU51</accession>
<protein>
    <submittedName>
        <fullName evidence="3">LAGLIDADG endonuclease</fullName>
    </submittedName>
</protein>
<evidence type="ECO:0000259" key="2">
    <source>
        <dbReference type="Pfam" id="PF00961"/>
    </source>
</evidence>
<evidence type="ECO:0000256" key="1">
    <source>
        <dbReference type="SAM" id="Phobius"/>
    </source>
</evidence>
<dbReference type="GO" id="GO:0005739">
    <property type="term" value="C:mitochondrion"/>
    <property type="evidence" value="ECO:0007669"/>
    <property type="project" value="UniProtKB-ARBA"/>
</dbReference>
<keyword evidence="1" id="KW-0472">Membrane</keyword>
<keyword evidence="1" id="KW-1133">Transmembrane helix</keyword>
<feature type="transmembrane region" description="Helical" evidence="1">
    <location>
        <begin position="28"/>
        <end position="49"/>
    </location>
</feature>
<keyword evidence="3" id="KW-0496">Mitochondrion</keyword>
<dbReference type="Pfam" id="PF00961">
    <property type="entry name" value="LAGLIDADG_1"/>
    <property type="match status" value="2"/>
</dbReference>
<dbReference type="GO" id="GO:0004519">
    <property type="term" value="F:endonuclease activity"/>
    <property type="evidence" value="ECO:0007669"/>
    <property type="project" value="UniProtKB-KW"/>
</dbReference>
<keyword evidence="3" id="KW-0255">Endonuclease</keyword>
<dbReference type="RefSeq" id="YP_010148184.1">
    <property type="nucleotide sequence ID" value="NC_057095.1"/>
</dbReference>